<evidence type="ECO:0000313" key="2">
    <source>
        <dbReference type="Proteomes" id="UP000054359"/>
    </source>
</evidence>
<reference evidence="1 2" key="1">
    <citation type="submission" date="2013-11" db="EMBL/GenBank/DDBJ databases">
        <title>Genome sequencing of Stegodyphus mimosarum.</title>
        <authorList>
            <person name="Bechsgaard J."/>
        </authorList>
    </citation>
    <scope>NUCLEOTIDE SEQUENCE [LARGE SCALE GENOMIC DNA]</scope>
</reference>
<keyword evidence="2" id="KW-1185">Reference proteome</keyword>
<feature type="non-terminal residue" evidence="1">
    <location>
        <position position="57"/>
    </location>
</feature>
<sequence length="57" mass="6297">MLCRCSVHSGCKMRLHNSMELSSNAIVKLIKSVCGLLDISWTILVNSKNTSLVFRAS</sequence>
<accession>A0A087TPN3</accession>
<protein>
    <submittedName>
        <fullName evidence="1">Uncharacterized protein</fullName>
    </submittedName>
</protein>
<organism evidence="1 2">
    <name type="scientific">Stegodyphus mimosarum</name>
    <name type="common">African social velvet spider</name>
    <dbReference type="NCBI Taxonomy" id="407821"/>
    <lineage>
        <taxon>Eukaryota</taxon>
        <taxon>Metazoa</taxon>
        <taxon>Ecdysozoa</taxon>
        <taxon>Arthropoda</taxon>
        <taxon>Chelicerata</taxon>
        <taxon>Arachnida</taxon>
        <taxon>Araneae</taxon>
        <taxon>Araneomorphae</taxon>
        <taxon>Entelegynae</taxon>
        <taxon>Eresoidea</taxon>
        <taxon>Eresidae</taxon>
        <taxon>Stegodyphus</taxon>
    </lineage>
</organism>
<evidence type="ECO:0000313" key="1">
    <source>
        <dbReference type="EMBL" id="KFM67072.1"/>
    </source>
</evidence>
<name>A0A087TPN3_STEMI</name>
<proteinExistence type="predicted"/>
<dbReference type="AlphaFoldDB" id="A0A087TPN3"/>
<dbReference type="EMBL" id="KK116211">
    <property type="protein sequence ID" value="KFM67072.1"/>
    <property type="molecule type" value="Genomic_DNA"/>
</dbReference>
<gene>
    <name evidence="1" type="ORF">X975_16171</name>
</gene>
<dbReference type="Proteomes" id="UP000054359">
    <property type="component" value="Unassembled WGS sequence"/>
</dbReference>